<evidence type="ECO:0000313" key="1">
    <source>
        <dbReference type="EMBL" id="MEB3372181.1"/>
    </source>
</evidence>
<sequence>MLKLVTQHSTSTDLPVERGFTDDAPELRRIIAEQGMQQTEQAQRHFWLPIPNENLPGGVRHAFRGARWDGLASAETVCGEFVGMAQPSELDWIYFPTCGECNSRLKGE</sequence>
<evidence type="ECO:0000313" key="2">
    <source>
        <dbReference type="Proteomes" id="UP001327093"/>
    </source>
</evidence>
<dbReference type="EMBL" id="JAWLNX010000039">
    <property type="protein sequence ID" value="MEB3372181.1"/>
    <property type="molecule type" value="Genomic_DNA"/>
</dbReference>
<accession>A0ABU6AL57</accession>
<evidence type="ECO:0008006" key="3">
    <source>
        <dbReference type="Google" id="ProtNLM"/>
    </source>
</evidence>
<dbReference type="RefSeq" id="WP_324269658.1">
    <property type="nucleotide sequence ID" value="NZ_JAWLNX010000039.1"/>
</dbReference>
<gene>
    <name evidence="1" type="ORF">R4I43_32750</name>
</gene>
<proteinExistence type="predicted"/>
<protein>
    <recommendedName>
        <fullName evidence="3">DUF3039 domain-containing protein</fullName>
    </recommendedName>
</protein>
<dbReference type="Proteomes" id="UP001327093">
    <property type="component" value="Unassembled WGS sequence"/>
</dbReference>
<organism evidence="1 2">
    <name type="scientific">Saccharopolyspora mangrovi</name>
    <dbReference type="NCBI Taxonomy" id="3082379"/>
    <lineage>
        <taxon>Bacteria</taxon>
        <taxon>Bacillati</taxon>
        <taxon>Actinomycetota</taxon>
        <taxon>Actinomycetes</taxon>
        <taxon>Pseudonocardiales</taxon>
        <taxon>Pseudonocardiaceae</taxon>
        <taxon>Saccharopolyspora</taxon>
    </lineage>
</organism>
<name>A0ABU6AL57_9PSEU</name>
<keyword evidence="2" id="KW-1185">Reference proteome</keyword>
<reference evidence="1 2" key="1">
    <citation type="submission" date="2023-10" db="EMBL/GenBank/DDBJ databases">
        <title>Saccharopolyspora sp. nov., isolated from mangrove soil.</title>
        <authorList>
            <person name="Lu Y."/>
            <person name="Liu W."/>
        </authorList>
    </citation>
    <scope>NUCLEOTIDE SEQUENCE [LARGE SCALE GENOMIC DNA]</scope>
    <source>
        <strain evidence="1 2">S2-29</strain>
    </source>
</reference>
<comment type="caution">
    <text evidence="1">The sequence shown here is derived from an EMBL/GenBank/DDBJ whole genome shotgun (WGS) entry which is preliminary data.</text>
</comment>